<dbReference type="STRING" id="48709.A0A1D2NLH5"/>
<evidence type="ECO:0000313" key="3">
    <source>
        <dbReference type="Proteomes" id="UP000094527"/>
    </source>
</evidence>
<name>A0A1D2NLH5_ORCCI</name>
<dbReference type="OrthoDB" id="72053at2759"/>
<keyword evidence="3" id="KW-1185">Reference proteome</keyword>
<dbReference type="PROSITE" id="PS51352">
    <property type="entry name" value="THIOREDOXIN_2"/>
    <property type="match status" value="1"/>
</dbReference>
<dbReference type="CDD" id="cd02961">
    <property type="entry name" value="PDI_a_family"/>
    <property type="match status" value="1"/>
</dbReference>
<gene>
    <name evidence="2" type="ORF">Ocin01_00908</name>
</gene>
<dbReference type="OMA" id="ICARYQE"/>
<dbReference type="Proteomes" id="UP000094527">
    <property type="component" value="Unassembled WGS sequence"/>
</dbReference>
<accession>A0A1D2NLH5</accession>
<dbReference type="PANTHER" id="PTHR45672">
    <property type="entry name" value="PROTEIN DISULFIDE-ISOMERASE C17H9.14C-RELATED"/>
    <property type="match status" value="1"/>
</dbReference>
<dbReference type="SUPFAM" id="SSF52833">
    <property type="entry name" value="Thioredoxin-like"/>
    <property type="match status" value="1"/>
</dbReference>
<organism evidence="2 3">
    <name type="scientific">Orchesella cincta</name>
    <name type="common">Springtail</name>
    <name type="synonym">Podura cincta</name>
    <dbReference type="NCBI Taxonomy" id="48709"/>
    <lineage>
        <taxon>Eukaryota</taxon>
        <taxon>Metazoa</taxon>
        <taxon>Ecdysozoa</taxon>
        <taxon>Arthropoda</taxon>
        <taxon>Hexapoda</taxon>
        <taxon>Collembola</taxon>
        <taxon>Entomobryomorpha</taxon>
        <taxon>Entomobryoidea</taxon>
        <taxon>Orchesellidae</taxon>
        <taxon>Orchesellinae</taxon>
        <taxon>Orchesella</taxon>
    </lineage>
</organism>
<evidence type="ECO:0000313" key="2">
    <source>
        <dbReference type="EMBL" id="ODN05796.1"/>
    </source>
</evidence>
<dbReference type="GO" id="GO:0005783">
    <property type="term" value="C:endoplasmic reticulum"/>
    <property type="evidence" value="ECO:0007669"/>
    <property type="project" value="TreeGrafter"/>
</dbReference>
<sequence>MAASHSASPNHHAWWAGIPGEEHVAKLDLSNYDALVANRNAFIMYFARWCGYSQNARAAFAATAAKFAKEGNSVLFGAVDCDDSKGICARYQECITGFPSFVYLYAGGTKHQHLHPYRHSTRTLEAFHNWIIDLQTRQHEHEQEHKHHNVASND</sequence>
<dbReference type="InterPro" id="IPR051063">
    <property type="entry name" value="PDI"/>
</dbReference>
<proteinExistence type="predicted"/>
<comment type="caution">
    <text evidence="2">The sequence shown here is derived from an EMBL/GenBank/DDBJ whole genome shotgun (WGS) entry which is preliminary data.</text>
</comment>
<dbReference type="Pfam" id="PF00085">
    <property type="entry name" value="Thioredoxin"/>
    <property type="match status" value="1"/>
</dbReference>
<feature type="domain" description="Thioredoxin" evidence="1">
    <location>
        <begin position="2"/>
        <end position="136"/>
    </location>
</feature>
<dbReference type="InterPro" id="IPR036249">
    <property type="entry name" value="Thioredoxin-like_sf"/>
</dbReference>
<dbReference type="Gene3D" id="3.40.30.10">
    <property type="entry name" value="Glutaredoxin"/>
    <property type="match status" value="1"/>
</dbReference>
<dbReference type="AlphaFoldDB" id="A0A1D2NLH5"/>
<dbReference type="GO" id="GO:0003756">
    <property type="term" value="F:protein disulfide isomerase activity"/>
    <property type="evidence" value="ECO:0007669"/>
    <property type="project" value="TreeGrafter"/>
</dbReference>
<dbReference type="GO" id="GO:0006457">
    <property type="term" value="P:protein folding"/>
    <property type="evidence" value="ECO:0007669"/>
    <property type="project" value="TreeGrafter"/>
</dbReference>
<protein>
    <submittedName>
        <fullName evidence="2">Protein disulfide-isomerase 1</fullName>
    </submittedName>
</protein>
<reference evidence="2 3" key="1">
    <citation type="journal article" date="2016" name="Genome Biol. Evol.">
        <title>Gene Family Evolution Reflects Adaptation to Soil Environmental Stressors in the Genome of the Collembolan Orchesella cincta.</title>
        <authorList>
            <person name="Faddeeva-Vakhrusheva A."/>
            <person name="Derks M.F."/>
            <person name="Anvar S.Y."/>
            <person name="Agamennone V."/>
            <person name="Suring W."/>
            <person name="Smit S."/>
            <person name="van Straalen N.M."/>
            <person name="Roelofs D."/>
        </authorList>
    </citation>
    <scope>NUCLEOTIDE SEQUENCE [LARGE SCALE GENOMIC DNA]</scope>
    <source>
        <tissue evidence="2">Mixed pool</tissue>
    </source>
</reference>
<evidence type="ECO:0000259" key="1">
    <source>
        <dbReference type="PROSITE" id="PS51352"/>
    </source>
</evidence>
<dbReference type="EMBL" id="LJIJ01000016">
    <property type="protein sequence ID" value="ODN05796.1"/>
    <property type="molecule type" value="Genomic_DNA"/>
</dbReference>
<keyword evidence="2" id="KW-0413">Isomerase</keyword>
<dbReference type="InterPro" id="IPR013766">
    <property type="entry name" value="Thioredoxin_domain"/>
</dbReference>